<keyword evidence="5" id="KW-0238">DNA-binding</keyword>
<evidence type="ECO:0000256" key="5">
    <source>
        <dbReference type="ARBA" id="ARBA00023125"/>
    </source>
</evidence>
<dbReference type="GO" id="GO:0046872">
    <property type="term" value="F:metal ion binding"/>
    <property type="evidence" value="ECO:0007669"/>
    <property type="project" value="UniProtKB-KW"/>
</dbReference>
<dbReference type="InterPro" id="IPR021027">
    <property type="entry name" value="Transposase_put_HTH"/>
</dbReference>
<protein>
    <submittedName>
        <fullName evidence="10">IS200/IS605 family transposase ISTel3</fullName>
    </submittedName>
</protein>
<evidence type="ECO:0000259" key="9">
    <source>
        <dbReference type="Pfam" id="PF12323"/>
    </source>
</evidence>
<keyword evidence="11" id="KW-1185">Reference proteome</keyword>
<gene>
    <name evidence="10" type="ORF">NBEOAGPD_4228</name>
</gene>
<evidence type="ECO:0000256" key="1">
    <source>
        <dbReference type="ARBA" id="ARBA00008761"/>
    </source>
</evidence>
<keyword evidence="3" id="KW-0479">Metal-binding</keyword>
<evidence type="ECO:0000313" key="11">
    <source>
        <dbReference type="Proteomes" id="UP001055108"/>
    </source>
</evidence>
<feature type="domain" description="Cas12f1-like TNB" evidence="8">
    <location>
        <begin position="287"/>
        <end position="354"/>
    </location>
</feature>
<accession>A0AA37HU82</accession>
<dbReference type="Pfam" id="PF01385">
    <property type="entry name" value="OrfB_IS605"/>
    <property type="match status" value="1"/>
</dbReference>
<keyword evidence="6" id="KW-0233">DNA recombination</keyword>
<dbReference type="GO" id="GO:0032196">
    <property type="term" value="P:transposition"/>
    <property type="evidence" value="ECO:0007669"/>
    <property type="project" value="UniProtKB-KW"/>
</dbReference>
<proteinExistence type="inferred from homology"/>
<comment type="similarity">
    <text evidence="1">In the C-terminal section; belongs to the transposase 35 family.</text>
</comment>
<evidence type="ECO:0000313" key="10">
    <source>
        <dbReference type="EMBL" id="GJD80983.1"/>
    </source>
</evidence>
<keyword evidence="2" id="KW-0815">Transposition</keyword>
<evidence type="ECO:0000256" key="6">
    <source>
        <dbReference type="ARBA" id="ARBA00023172"/>
    </source>
</evidence>
<evidence type="ECO:0000256" key="2">
    <source>
        <dbReference type="ARBA" id="ARBA00022578"/>
    </source>
</evidence>
<dbReference type="InterPro" id="IPR001959">
    <property type="entry name" value="Transposase"/>
</dbReference>
<evidence type="ECO:0000259" key="7">
    <source>
        <dbReference type="Pfam" id="PF01385"/>
    </source>
</evidence>
<feature type="domain" description="Transposase putative helix-turn-helix" evidence="9">
    <location>
        <begin position="5"/>
        <end position="47"/>
    </location>
</feature>
<dbReference type="GO" id="GO:0006310">
    <property type="term" value="P:DNA recombination"/>
    <property type="evidence" value="ECO:0007669"/>
    <property type="project" value="UniProtKB-KW"/>
</dbReference>
<name>A0AA37HU82_9HYPH</name>
<dbReference type="Pfam" id="PF12323">
    <property type="entry name" value="HTH_OrfB_IS605"/>
    <property type="match status" value="1"/>
</dbReference>
<dbReference type="Proteomes" id="UP001055108">
    <property type="component" value="Unassembled WGS sequence"/>
</dbReference>
<dbReference type="RefSeq" id="WP_206289445.1">
    <property type="nucleotide sequence ID" value="NZ_BPQM01000122.1"/>
</dbReference>
<dbReference type="AlphaFoldDB" id="A0AA37HU82"/>
<reference evidence="10" key="1">
    <citation type="journal article" date="2016" name="Front. Microbiol.">
        <title>Genome Sequence of the Piezophilic, Mesophilic Sulfate-Reducing Bacterium Desulfovibrio indicus J2T.</title>
        <authorList>
            <person name="Cao J."/>
            <person name="Maignien L."/>
            <person name="Shao Z."/>
            <person name="Alain K."/>
            <person name="Jebbar M."/>
        </authorList>
    </citation>
    <scope>NUCLEOTIDE SEQUENCE</scope>
    <source>
        <strain evidence="10">NBRC 103626</strain>
    </source>
</reference>
<keyword evidence="4" id="KW-0862">Zinc</keyword>
<sequence>MTFAAGYRYRFDPTPEQADLLRRTFGCVRVVYNRALYERETAWRERRERIPFKVMSRWLPVWKAEWPWLAEVSSVPVQQTLRHLEAGYVRFFQRLGGKPRFKSRRDPQAATFMKTGFRWRDGELTLALMNQPLAIRWSRELPSAPSSVTISLDAAGRWHVTFRVEVEPEPAPEPLRPAIGIDLGLMRLAVSSDGASVANPRWLRQRQHRLRRAQRVLARKKKGSKNREKARRAVARLHARVADARRDHHHKLSTRWIRENQAIHVETLSLRGLARTRLARSLYDAAWGSLLAMLRYKAAWYVRDLVAIDRFYPSTRACSCCGTVGPKRALHVRTWTCDACGVTHDRDVNASHNILAAGHAVRAGAHPRRSPVEGTSDATGLARCASSVKQELAA</sequence>
<comment type="caution">
    <text evidence="10">The sequence shown here is derived from an EMBL/GenBank/DDBJ whole genome shotgun (WGS) entry which is preliminary data.</text>
</comment>
<feature type="domain" description="Probable transposase IS891/IS1136/IS1341" evidence="7">
    <location>
        <begin position="162"/>
        <end position="275"/>
    </location>
</feature>
<dbReference type="InterPro" id="IPR010095">
    <property type="entry name" value="Cas12f1-like_TNB"/>
</dbReference>
<dbReference type="Pfam" id="PF07282">
    <property type="entry name" value="Cas12f1-like_TNB"/>
    <property type="match status" value="1"/>
</dbReference>
<dbReference type="EMBL" id="BPQM01000122">
    <property type="protein sequence ID" value="GJD80983.1"/>
    <property type="molecule type" value="Genomic_DNA"/>
</dbReference>
<evidence type="ECO:0000256" key="4">
    <source>
        <dbReference type="ARBA" id="ARBA00022833"/>
    </source>
</evidence>
<dbReference type="GO" id="GO:0003677">
    <property type="term" value="F:DNA binding"/>
    <property type="evidence" value="ECO:0007669"/>
    <property type="project" value="UniProtKB-KW"/>
</dbReference>
<evidence type="ECO:0000256" key="3">
    <source>
        <dbReference type="ARBA" id="ARBA00022723"/>
    </source>
</evidence>
<evidence type="ECO:0000259" key="8">
    <source>
        <dbReference type="Pfam" id="PF07282"/>
    </source>
</evidence>
<organism evidence="10 11">
    <name type="scientific">Methylobacterium gregans</name>
    <dbReference type="NCBI Taxonomy" id="374424"/>
    <lineage>
        <taxon>Bacteria</taxon>
        <taxon>Pseudomonadati</taxon>
        <taxon>Pseudomonadota</taxon>
        <taxon>Alphaproteobacteria</taxon>
        <taxon>Hyphomicrobiales</taxon>
        <taxon>Methylobacteriaceae</taxon>
        <taxon>Methylobacterium</taxon>
    </lineage>
</organism>
<dbReference type="NCBIfam" id="NF040570">
    <property type="entry name" value="guided_TnpB"/>
    <property type="match status" value="1"/>
</dbReference>
<reference evidence="10" key="2">
    <citation type="submission" date="2021-08" db="EMBL/GenBank/DDBJ databases">
        <authorList>
            <person name="Tani A."/>
            <person name="Ola A."/>
            <person name="Ogura Y."/>
            <person name="Katsura K."/>
            <person name="Hayashi T."/>
        </authorList>
    </citation>
    <scope>NUCLEOTIDE SEQUENCE</scope>
    <source>
        <strain evidence="10">NBRC 103626</strain>
    </source>
</reference>